<proteinExistence type="inferred from homology"/>
<comment type="similarity">
    <text evidence="1">Belongs to the polysaccharide synthase family.</text>
</comment>
<reference evidence="4" key="1">
    <citation type="submission" date="2020-08" db="EMBL/GenBank/DDBJ databases">
        <title>Genome public.</title>
        <authorList>
            <person name="Liu C."/>
            <person name="Sun Q."/>
        </authorList>
    </citation>
    <scope>NUCLEOTIDE SEQUENCE</scope>
    <source>
        <strain evidence="4">NSJ-12</strain>
    </source>
</reference>
<feature type="transmembrane region" description="Helical" evidence="2">
    <location>
        <begin position="7"/>
        <end position="29"/>
    </location>
</feature>
<keyword evidence="2" id="KW-0472">Membrane</keyword>
<evidence type="ECO:0000256" key="2">
    <source>
        <dbReference type="SAM" id="Phobius"/>
    </source>
</evidence>
<feature type="transmembrane region" description="Helical" evidence="2">
    <location>
        <begin position="104"/>
        <end position="122"/>
    </location>
</feature>
<dbReference type="CDD" id="cd05237">
    <property type="entry name" value="UDP_invert_4-6DH_SDR_e"/>
    <property type="match status" value="1"/>
</dbReference>
<keyword evidence="2" id="KW-1133">Transmembrane helix</keyword>
<comment type="caution">
    <text evidence="4">The sequence shown here is derived from an EMBL/GenBank/DDBJ whole genome shotgun (WGS) entry which is preliminary data.</text>
</comment>
<dbReference type="EMBL" id="JACRSY010000005">
    <property type="protein sequence ID" value="MBC8578836.1"/>
    <property type="molecule type" value="Genomic_DNA"/>
</dbReference>
<dbReference type="InterPro" id="IPR036291">
    <property type="entry name" value="NAD(P)-bd_dom_sf"/>
</dbReference>
<sequence length="632" mass="70869">MPIIYKSILLMSDIILINIAFFVALFLRFEGFIPAQYLKAYAAQWIVLTLIHLIINIAFKLHKCLLRYITSRELLYIGGATCLSSLLFFIYGNVTDVTFPLSVYLIYTSLVLLLLILSRFSYKFVNRILSKFSKSYNALKGHLNGTTKNRVLLIGAGDAAALIIKESKKNPNHTYKIVAALDDNRTKHFSSLNGVPIRGPIENIQKFVEIYNVDTIILAMPSIGRERTSEILNLCSETNCHLKIFSGISSAINEEDQTYQVRSVRIEDLLGRDEIVLDSTKIENDITNRTVLVTGGGGSIGSELCRQISSFNPSRLIIFDIYENNAYDIQNELLLKGFPRESLTVLIGSVRDKIKLNEIFETYQPDLVFHAAAHKHVPLMEDSPSEAIKNNVFGTYNVALCAREYKVKKFVLISTDKAVNPTNVMGATKRLCELIVQSINKTTKHTDFVAVRFGNVLGSNGSVIPLFKRQLEAGGPLTVTHPDIIRYFMTIPEAVRLILQAMSFAEGGEIFVLDMGQPVKILDLALNFIRLSGLEPYKDVDIVFSGLRPGEKLFEELLMDEEGITNTSSDKIFIGKPSDITFAELNQSLHYLHNALESDCDLREALHHVVPTYRISPNGCTELRPNQETKVS</sequence>
<dbReference type="PANTHER" id="PTHR43318">
    <property type="entry name" value="UDP-N-ACETYLGLUCOSAMINE 4,6-DEHYDRATASE"/>
    <property type="match status" value="1"/>
</dbReference>
<accession>A0A926EFY2</accession>
<protein>
    <submittedName>
        <fullName evidence="4">Polysaccharide biosynthesis protein</fullName>
    </submittedName>
</protein>
<keyword evidence="2" id="KW-0812">Transmembrane</keyword>
<dbReference type="InterPro" id="IPR003869">
    <property type="entry name" value="Polysac_CapD-like"/>
</dbReference>
<evidence type="ECO:0000313" key="4">
    <source>
        <dbReference type="EMBL" id="MBC8578836.1"/>
    </source>
</evidence>
<dbReference type="Gene3D" id="3.40.50.720">
    <property type="entry name" value="NAD(P)-binding Rossmann-like Domain"/>
    <property type="match status" value="2"/>
</dbReference>
<dbReference type="RefSeq" id="WP_249331952.1">
    <property type="nucleotide sequence ID" value="NZ_JACRSY010000005.1"/>
</dbReference>
<dbReference type="AlphaFoldDB" id="A0A926EFY2"/>
<evidence type="ECO:0000256" key="1">
    <source>
        <dbReference type="ARBA" id="ARBA00007430"/>
    </source>
</evidence>
<feature type="domain" description="Polysaccharide biosynthesis protein CapD-like" evidence="3">
    <location>
        <begin position="291"/>
        <end position="575"/>
    </location>
</feature>
<name>A0A926EFY2_9FIRM</name>
<evidence type="ECO:0000313" key="5">
    <source>
        <dbReference type="Proteomes" id="UP000655830"/>
    </source>
</evidence>
<evidence type="ECO:0000259" key="3">
    <source>
        <dbReference type="Pfam" id="PF02719"/>
    </source>
</evidence>
<gene>
    <name evidence="4" type="ORF">H8718_04730</name>
</gene>
<organism evidence="4 5">
    <name type="scientific">Zhenhengia yiwuensis</name>
    <dbReference type="NCBI Taxonomy" id="2763666"/>
    <lineage>
        <taxon>Bacteria</taxon>
        <taxon>Bacillati</taxon>
        <taxon>Bacillota</taxon>
        <taxon>Clostridia</taxon>
        <taxon>Lachnospirales</taxon>
        <taxon>Lachnospiraceae</taxon>
        <taxon>Zhenhengia</taxon>
    </lineage>
</organism>
<dbReference type="Proteomes" id="UP000655830">
    <property type="component" value="Unassembled WGS sequence"/>
</dbReference>
<keyword evidence="5" id="KW-1185">Reference proteome</keyword>
<dbReference type="SUPFAM" id="SSF51735">
    <property type="entry name" value="NAD(P)-binding Rossmann-fold domains"/>
    <property type="match status" value="2"/>
</dbReference>
<dbReference type="PANTHER" id="PTHR43318:SF1">
    <property type="entry name" value="POLYSACCHARIDE BIOSYNTHESIS PROTEIN EPSC-RELATED"/>
    <property type="match status" value="1"/>
</dbReference>
<dbReference type="Pfam" id="PF02719">
    <property type="entry name" value="Polysacc_synt_2"/>
    <property type="match status" value="1"/>
</dbReference>
<feature type="transmembrane region" description="Helical" evidence="2">
    <location>
        <begin position="74"/>
        <end position="92"/>
    </location>
</feature>
<dbReference type="InterPro" id="IPR051203">
    <property type="entry name" value="Polysaccharide_Synthase-Rel"/>
</dbReference>
<dbReference type="Pfam" id="PF13727">
    <property type="entry name" value="CoA_binding_3"/>
    <property type="match status" value="1"/>
</dbReference>
<feature type="transmembrane region" description="Helical" evidence="2">
    <location>
        <begin position="41"/>
        <end position="62"/>
    </location>
</feature>